<dbReference type="Proteomes" id="UP000778970">
    <property type="component" value="Unassembled WGS sequence"/>
</dbReference>
<comment type="caution">
    <text evidence="4">The sequence shown here is derived from an EMBL/GenBank/DDBJ whole genome shotgun (WGS) entry which is preliminary data.</text>
</comment>
<dbReference type="Gene3D" id="3.30.2020.30">
    <property type="match status" value="1"/>
</dbReference>
<keyword evidence="1" id="KW-0479">Metal-binding</keyword>
<feature type="domain" description="Gamma-butyrobetaine hydroxylase-like N-terminal" evidence="3">
    <location>
        <begin position="23"/>
        <end position="106"/>
    </location>
</feature>
<dbReference type="InterPro" id="IPR010376">
    <property type="entry name" value="GBBH-like_N"/>
</dbReference>
<dbReference type="PANTHER" id="PTHR35303:SF5">
    <property type="entry name" value="OS02G0197800 PROTEIN"/>
    <property type="match status" value="1"/>
</dbReference>
<dbReference type="InterPro" id="IPR038492">
    <property type="entry name" value="GBBH-like_N_sf"/>
</dbReference>
<reference evidence="4" key="2">
    <citation type="journal article" date="2020" name="Microorganisms">
        <title>Osmotic Adaptation and Compatible Solute Biosynthesis of Phototrophic Bacteria as Revealed from Genome Analyses.</title>
        <authorList>
            <person name="Imhoff J.F."/>
            <person name="Rahn T."/>
            <person name="Kunzel S."/>
            <person name="Keller A."/>
            <person name="Neulinger S.C."/>
        </authorList>
    </citation>
    <scope>NUCLEOTIDE SEQUENCE</scope>
    <source>
        <strain evidence="4">DSM 9154</strain>
    </source>
</reference>
<proteinExistence type="predicted"/>
<organism evidence="4 5">
    <name type="scientific">Rhodovibrio salinarum</name>
    <dbReference type="NCBI Taxonomy" id="1087"/>
    <lineage>
        <taxon>Bacteria</taxon>
        <taxon>Pseudomonadati</taxon>
        <taxon>Pseudomonadota</taxon>
        <taxon>Alphaproteobacteria</taxon>
        <taxon>Rhodospirillales</taxon>
        <taxon>Rhodovibrionaceae</taxon>
        <taxon>Rhodovibrio</taxon>
    </lineage>
</organism>
<dbReference type="EMBL" id="NRRE01000020">
    <property type="protein sequence ID" value="MBK1696947.1"/>
    <property type="molecule type" value="Genomic_DNA"/>
</dbReference>
<dbReference type="Pfam" id="PF06155">
    <property type="entry name" value="GBBH-like_N"/>
    <property type="match status" value="1"/>
</dbReference>
<evidence type="ECO:0000313" key="4">
    <source>
        <dbReference type="EMBL" id="MBK1696947.1"/>
    </source>
</evidence>
<evidence type="ECO:0000256" key="2">
    <source>
        <dbReference type="ARBA" id="ARBA00023004"/>
    </source>
</evidence>
<evidence type="ECO:0000313" key="5">
    <source>
        <dbReference type="Proteomes" id="UP000778970"/>
    </source>
</evidence>
<dbReference type="RefSeq" id="WP_051431705.1">
    <property type="nucleotide sequence ID" value="NZ_NRRE01000020.1"/>
</dbReference>
<dbReference type="GO" id="GO:0046872">
    <property type="term" value="F:metal ion binding"/>
    <property type="evidence" value="ECO:0007669"/>
    <property type="project" value="UniProtKB-KW"/>
</dbReference>
<accession>A0A934QHT9</accession>
<keyword evidence="5" id="KW-1185">Reference proteome</keyword>
<reference evidence="4" key="1">
    <citation type="submission" date="2017-08" db="EMBL/GenBank/DDBJ databases">
        <authorList>
            <person name="Imhoff J.F."/>
            <person name="Rahn T."/>
            <person name="Kuenzel S."/>
            <person name="Neulinger S.C."/>
        </authorList>
    </citation>
    <scope>NUCLEOTIDE SEQUENCE</scope>
    <source>
        <strain evidence="4">DSM 9154</strain>
    </source>
</reference>
<keyword evidence="2" id="KW-0408">Iron</keyword>
<sequence>MAKDIQSDEAQPYGTQHWPLEIRYVQARKELEIDFDDGQTFVYPAELLRVESPSAEVQGHSPAEKQTVSGRKYVGIMTIEPVGNYAIKIHFDDLHDTGIFSWAYLRQLGENKQEIWQRYLDALDQRGLSREPRRRGTS</sequence>
<evidence type="ECO:0000259" key="3">
    <source>
        <dbReference type="Pfam" id="PF06155"/>
    </source>
</evidence>
<dbReference type="AlphaFoldDB" id="A0A934QHT9"/>
<protein>
    <submittedName>
        <fullName evidence="4">DUF971 domain-containing protein</fullName>
    </submittedName>
</protein>
<evidence type="ECO:0000256" key="1">
    <source>
        <dbReference type="ARBA" id="ARBA00022723"/>
    </source>
</evidence>
<gene>
    <name evidence="4" type="ORF">CKO21_06775</name>
</gene>
<dbReference type="PANTHER" id="PTHR35303">
    <property type="entry name" value="OS02G0197800 PROTEIN"/>
    <property type="match status" value="1"/>
</dbReference>
<name>A0A934QHT9_9PROT</name>